<dbReference type="EMBL" id="CP019602">
    <property type="protein sequence ID" value="ARU15786.1"/>
    <property type="molecule type" value="Genomic_DNA"/>
</dbReference>
<dbReference type="Proteomes" id="UP000195807">
    <property type="component" value="Chromosome"/>
</dbReference>
<name>A0A1Z1FAN7_9SPHN</name>
<dbReference type="Pfam" id="PF05035">
    <property type="entry name" value="DGOK"/>
    <property type="match status" value="1"/>
</dbReference>
<protein>
    <submittedName>
        <fullName evidence="1">2-dehydro-3-deoxygalactonokinase</fullName>
    </submittedName>
</protein>
<dbReference type="STRING" id="450378.GCA_001661675_01160"/>
<dbReference type="GO" id="GO:0008671">
    <property type="term" value="F:2-dehydro-3-deoxygalactonokinase activity"/>
    <property type="evidence" value="ECO:0007669"/>
    <property type="project" value="InterPro"/>
</dbReference>
<organism evidence="1 2">
    <name type="scientific">Croceicoccus marinus</name>
    <dbReference type="NCBI Taxonomy" id="450378"/>
    <lineage>
        <taxon>Bacteria</taxon>
        <taxon>Pseudomonadati</taxon>
        <taxon>Pseudomonadota</taxon>
        <taxon>Alphaproteobacteria</taxon>
        <taxon>Sphingomonadales</taxon>
        <taxon>Erythrobacteraceae</taxon>
        <taxon>Croceicoccus</taxon>
    </lineage>
</organism>
<dbReference type="Gene3D" id="3.30.420.300">
    <property type="entry name" value="2-keto-3-deoxy-galactonokinase, substrate binding domain"/>
    <property type="match status" value="1"/>
</dbReference>
<dbReference type="OrthoDB" id="256574at2"/>
<dbReference type="KEGG" id="cman:A9D14_05805"/>
<reference evidence="1 2" key="1">
    <citation type="submission" date="2017-01" db="EMBL/GenBank/DDBJ databases">
        <title>Complete genome sequence of esterase-producing bacterium Croceicoccus marinus E4A9.</title>
        <authorList>
            <person name="Wu Y.-H."/>
            <person name="Cheng H."/>
            <person name="Xu L."/>
            <person name="Huo Y.-Y."/>
            <person name="Wang C.-S."/>
            <person name="Xu X.-W."/>
        </authorList>
    </citation>
    <scope>NUCLEOTIDE SEQUENCE [LARGE SCALE GENOMIC DNA]</scope>
    <source>
        <strain evidence="1 2">E4A9</strain>
    </source>
</reference>
<dbReference type="InterPro" id="IPR042258">
    <property type="entry name" value="DGOK_N"/>
</dbReference>
<accession>A0A1Z1FAN7</accession>
<dbReference type="InterPro" id="IPR007729">
    <property type="entry name" value="DGOK"/>
</dbReference>
<keyword evidence="2" id="KW-1185">Reference proteome</keyword>
<dbReference type="GO" id="GO:0034194">
    <property type="term" value="P:D-galactonate catabolic process"/>
    <property type="evidence" value="ECO:0007669"/>
    <property type="project" value="InterPro"/>
</dbReference>
<keyword evidence="1" id="KW-0808">Transferase</keyword>
<dbReference type="RefSeq" id="WP_066843887.1">
    <property type="nucleotide sequence ID" value="NZ_CP019602.1"/>
</dbReference>
<proteinExistence type="predicted"/>
<gene>
    <name evidence="1" type="ORF">A9D14_05805</name>
</gene>
<dbReference type="Gene3D" id="3.30.420.310">
    <property type="entry name" value="2-keto-3-deoxy-galactonokinase, C-terminal domain"/>
    <property type="match status" value="1"/>
</dbReference>
<dbReference type="AlphaFoldDB" id="A0A1Z1FAN7"/>
<evidence type="ECO:0000313" key="1">
    <source>
        <dbReference type="EMBL" id="ARU15786.1"/>
    </source>
</evidence>
<dbReference type="InterPro" id="IPR042257">
    <property type="entry name" value="DGOK_C"/>
</dbReference>
<sequence length="299" mass="31324">MSTAHVLGDWGTSRLRLYRISGGAVTGRLDGPGIGTAAGSASAVLADRLGQWLAEGPLESVTLCGMAGARGALVEAGYAPCPASRDDWLRSRSRLTVAGLPVVVLPGLSCRSGGVPDVMRGEETQIFGALSLHPELARGEHVIALPGTHCKWVRLRDGAVEAFSTWPTGEFFALLSEQSTLTGQLSPGSGTFDDGFERGLARRGDPVMTALFEARAARMLDGKSREWSRGLLSGLLIAAELAALSNPQSDVALIGEPGLVALYERALAQSGRTARRIDAEAAVIAGLELARGAERKDKP</sequence>
<keyword evidence="1" id="KW-0418">Kinase</keyword>
<evidence type="ECO:0000313" key="2">
    <source>
        <dbReference type="Proteomes" id="UP000195807"/>
    </source>
</evidence>